<dbReference type="Pfam" id="PF19293">
    <property type="entry name" value="CdaA_N"/>
    <property type="match status" value="1"/>
</dbReference>
<name>A0A1M5BH30_9BACT</name>
<sequence length="493" mass="55063">MIEPAFIVLQNIQDTFYTFLQNIRIVDLLDIIIISSFLYIVLNWLRQSASRRNLFSFLVILIVYVIARLTGMYLTELLIEGLFVIILIGIIVVFQSDMRRIIDRISNWRFFDISQPDSTDISSSIITEAVAKMADQRTGALIVLKGREDWDRHVHGGIELDGKITIPLLHSIFNTSAPGHDGAVLSDGQRILKFGVHLPLSTNLYKLSRGGTRHTAALGLSEKCDALVIVVSEERGTISIARNGQIRQLESHSDLKKHLDDFWAEYYQSSATSYKQWGERRSLKTALAAGSLAFILWLSFAYPSETVYRTYAVPIEYSNLESTPYALQDTVPLEARLTLSGSEQAFRTFEPSDLVISFDLSSEEVEDLELDIDSDNINLPAGLQFFEATPPALQLKKQYFVPAEVPVKVPVSGTIAEHLQFQSAVPSPETVTVLVDTASASIDSVLTEPVDLSQIEGQTVQQKALQLEGDSFRLPEQTSPNIRVTINVRKIPS</sequence>
<dbReference type="InterPro" id="IPR045585">
    <property type="entry name" value="CdaA_N"/>
</dbReference>
<reference evidence="8 9" key="1">
    <citation type="submission" date="2016-11" db="EMBL/GenBank/DDBJ databases">
        <authorList>
            <person name="Jaros S."/>
            <person name="Januszkiewicz K."/>
            <person name="Wedrychowicz H."/>
        </authorList>
    </citation>
    <scope>NUCLEOTIDE SEQUENCE [LARGE SCALE GENOMIC DNA]</scope>
    <source>
        <strain evidence="8 9">DSM 21986</strain>
    </source>
</reference>
<dbReference type="Proteomes" id="UP000184041">
    <property type="component" value="Unassembled WGS sequence"/>
</dbReference>
<comment type="similarity">
    <text evidence="6">Belongs to the adenylate cyclase family. DacA/CdaA subfamily.</text>
</comment>
<keyword evidence="5 6" id="KW-0067">ATP-binding</keyword>
<dbReference type="Gene3D" id="2.170.120.40">
    <property type="entry name" value="YbbR-like domain"/>
    <property type="match status" value="1"/>
</dbReference>
<feature type="domain" description="DAC" evidence="7">
    <location>
        <begin position="95"/>
        <end position="252"/>
    </location>
</feature>
<evidence type="ECO:0000256" key="2">
    <source>
        <dbReference type="ARBA" id="ARBA00022679"/>
    </source>
</evidence>
<comment type="catalytic activity">
    <reaction evidence="1 6">
        <text>2 ATP = 3',3'-c-di-AMP + 2 diphosphate</text>
        <dbReference type="Rhea" id="RHEA:35655"/>
        <dbReference type="ChEBI" id="CHEBI:30616"/>
        <dbReference type="ChEBI" id="CHEBI:33019"/>
        <dbReference type="ChEBI" id="CHEBI:71500"/>
        <dbReference type="EC" id="2.7.7.85"/>
    </reaction>
</comment>
<evidence type="ECO:0000256" key="1">
    <source>
        <dbReference type="ARBA" id="ARBA00000877"/>
    </source>
</evidence>
<keyword evidence="6" id="KW-1003">Cell membrane</keyword>
<dbReference type="InterPro" id="IPR012505">
    <property type="entry name" value="YbbR"/>
</dbReference>
<feature type="transmembrane region" description="Helical" evidence="6">
    <location>
        <begin position="54"/>
        <end position="71"/>
    </location>
</feature>
<evidence type="ECO:0000256" key="5">
    <source>
        <dbReference type="ARBA" id="ARBA00022840"/>
    </source>
</evidence>
<evidence type="ECO:0000259" key="7">
    <source>
        <dbReference type="PROSITE" id="PS51794"/>
    </source>
</evidence>
<keyword evidence="6" id="KW-1133">Transmembrane helix</keyword>
<feature type="transmembrane region" description="Helical" evidence="6">
    <location>
        <begin position="23"/>
        <end position="42"/>
    </location>
</feature>
<keyword evidence="3 6" id="KW-0548">Nucleotidyltransferase</keyword>
<dbReference type="InterPro" id="IPR050338">
    <property type="entry name" value="DisA"/>
</dbReference>
<dbReference type="GO" id="GO:0004016">
    <property type="term" value="F:adenylate cyclase activity"/>
    <property type="evidence" value="ECO:0007669"/>
    <property type="project" value="UniProtKB-UniRule"/>
</dbReference>
<dbReference type="PROSITE" id="PS51794">
    <property type="entry name" value="DAC"/>
    <property type="match status" value="1"/>
</dbReference>
<dbReference type="InterPro" id="IPR003390">
    <property type="entry name" value="DNA_integrity_scan_DisA_N"/>
</dbReference>
<protein>
    <recommendedName>
        <fullName evidence="6">Diadenylate cyclase</fullName>
        <shortName evidence="6">DAC</shortName>
        <ecNumber evidence="6">2.7.7.85</ecNumber>
    </recommendedName>
    <alternativeName>
        <fullName evidence="6">Cyclic-di-AMP synthase</fullName>
        <shortName evidence="6">c-di-AMP synthase</shortName>
    </alternativeName>
</protein>
<evidence type="ECO:0000256" key="3">
    <source>
        <dbReference type="ARBA" id="ARBA00022695"/>
    </source>
</evidence>
<dbReference type="EC" id="2.7.7.85" evidence="6"/>
<organism evidence="8 9">
    <name type="scientific">Fodinibius roseus</name>
    <dbReference type="NCBI Taxonomy" id="1194090"/>
    <lineage>
        <taxon>Bacteria</taxon>
        <taxon>Pseudomonadati</taxon>
        <taxon>Balneolota</taxon>
        <taxon>Balneolia</taxon>
        <taxon>Balneolales</taxon>
        <taxon>Balneolaceae</taxon>
        <taxon>Fodinibius</taxon>
    </lineage>
</organism>
<dbReference type="Gene3D" id="3.40.1700.10">
    <property type="entry name" value="DNA integrity scanning protein, DisA, N-terminal domain"/>
    <property type="match status" value="1"/>
</dbReference>
<dbReference type="PANTHER" id="PTHR34185:SF1">
    <property type="entry name" value="DIADENYLATE CYCLASE"/>
    <property type="match status" value="1"/>
</dbReference>
<dbReference type="PANTHER" id="PTHR34185">
    <property type="entry name" value="DIADENYLATE CYCLASE"/>
    <property type="match status" value="1"/>
</dbReference>
<keyword evidence="4 6" id="KW-0547">Nucleotide-binding</keyword>
<evidence type="ECO:0000256" key="6">
    <source>
        <dbReference type="HAMAP-Rule" id="MF_01499"/>
    </source>
</evidence>
<dbReference type="STRING" id="1194090.SAMN05443144_108122"/>
<dbReference type="GO" id="GO:0005524">
    <property type="term" value="F:ATP binding"/>
    <property type="evidence" value="ECO:0007669"/>
    <property type="project" value="UniProtKB-UniRule"/>
</dbReference>
<proteinExistence type="inferred from homology"/>
<dbReference type="Pfam" id="PF02457">
    <property type="entry name" value="DAC"/>
    <property type="match status" value="1"/>
</dbReference>
<feature type="transmembrane region" description="Helical" evidence="6">
    <location>
        <begin position="77"/>
        <end position="94"/>
    </location>
</feature>
<dbReference type="HAMAP" id="MF_01499">
    <property type="entry name" value="DacA"/>
    <property type="match status" value="1"/>
</dbReference>
<dbReference type="Gene3D" id="2.170.120.30">
    <property type="match status" value="1"/>
</dbReference>
<keyword evidence="9" id="KW-1185">Reference proteome</keyword>
<dbReference type="OrthoDB" id="9807385at2"/>
<keyword evidence="2 6" id="KW-0808">Transferase</keyword>
<dbReference type="Pfam" id="PF07949">
    <property type="entry name" value="YbbR"/>
    <property type="match status" value="1"/>
</dbReference>
<keyword evidence="6" id="KW-0812">Transmembrane</keyword>
<comment type="subunit">
    <text evidence="6">Probably a homodimer.</text>
</comment>
<evidence type="ECO:0000313" key="9">
    <source>
        <dbReference type="Proteomes" id="UP000184041"/>
    </source>
</evidence>
<dbReference type="InterPro" id="IPR036888">
    <property type="entry name" value="DNA_integrity_DisA_N_sf"/>
</dbReference>
<accession>A0A1M5BH30</accession>
<dbReference type="GO" id="GO:0106408">
    <property type="term" value="F:diadenylate cyclase activity"/>
    <property type="evidence" value="ECO:0007669"/>
    <property type="project" value="UniProtKB-EC"/>
</dbReference>
<dbReference type="SUPFAM" id="SSF143597">
    <property type="entry name" value="YojJ-like"/>
    <property type="match status" value="1"/>
</dbReference>
<dbReference type="GO" id="GO:0006171">
    <property type="term" value="P:cAMP biosynthetic process"/>
    <property type="evidence" value="ECO:0007669"/>
    <property type="project" value="InterPro"/>
</dbReference>
<comment type="caution">
    <text evidence="6">Lacks conserved residue(s) required for the propagation of feature annotation.</text>
</comment>
<keyword evidence="6" id="KW-0472">Membrane</keyword>
<gene>
    <name evidence="6" type="primary">dacA</name>
    <name evidence="8" type="ORF">SAMN05443144_108122</name>
</gene>
<evidence type="ECO:0000313" key="8">
    <source>
        <dbReference type="EMBL" id="SHF41726.1"/>
    </source>
</evidence>
<dbReference type="AlphaFoldDB" id="A0A1M5BH30"/>
<comment type="function">
    <text evidence="6">Catalyzes the condensation of 2 ATP molecules into cyclic di-AMP (c-di-AMP), a second messenger used to regulate differing processes in different bacteria.</text>
</comment>
<dbReference type="EMBL" id="FQUS01000008">
    <property type="protein sequence ID" value="SHF41726.1"/>
    <property type="molecule type" value="Genomic_DNA"/>
</dbReference>
<feature type="transmembrane region" description="Helical" evidence="6">
    <location>
        <begin position="285"/>
        <end position="302"/>
    </location>
</feature>
<dbReference type="RefSeq" id="WP_073062748.1">
    <property type="nucleotide sequence ID" value="NZ_FQUS01000008.1"/>
</dbReference>
<evidence type="ECO:0000256" key="4">
    <source>
        <dbReference type="ARBA" id="ARBA00022741"/>
    </source>
</evidence>
<dbReference type="InterPro" id="IPR034701">
    <property type="entry name" value="CdaA"/>
</dbReference>